<dbReference type="RefSeq" id="WP_172977803.1">
    <property type="nucleotide sequence ID" value="NZ_JACHEJ010000003.1"/>
</dbReference>
<feature type="signal peptide" evidence="1">
    <location>
        <begin position="1"/>
        <end position="28"/>
    </location>
</feature>
<comment type="caution">
    <text evidence="2">The sequence shown here is derived from an EMBL/GenBank/DDBJ whole genome shotgun (WGS) entry which is preliminary data.</text>
</comment>
<keyword evidence="3" id="KW-1185">Reference proteome</keyword>
<reference evidence="2 3" key="1">
    <citation type="submission" date="2020-08" db="EMBL/GenBank/DDBJ databases">
        <title>Genomic Encyclopedia of Type Strains, Phase IV (KMG-IV): sequencing the most valuable type-strain genomes for metagenomic binning, comparative biology and taxonomic classification.</title>
        <authorList>
            <person name="Goeker M."/>
        </authorList>
    </citation>
    <scope>NUCLEOTIDE SEQUENCE [LARGE SCALE GENOMIC DNA]</scope>
    <source>
        <strain evidence="2 3">DSM 102134</strain>
    </source>
</reference>
<gene>
    <name evidence="2" type="ORF">HNQ75_001967</name>
</gene>
<feature type="chain" id="PRO_5031014749" evidence="1">
    <location>
        <begin position="29"/>
        <end position="172"/>
    </location>
</feature>
<evidence type="ECO:0000313" key="2">
    <source>
        <dbReference type="EMBL" id="MBB6179999.1"/>
    </source>
</evidence>
<accession>A0A7W9YXU7</accession>
<protein>
    <submittedName>
        <fullName evidence="2">Uncharacterized protein</fullName>
    </submittedName>
</protein>
<dbReference type="EMBL" id="JACHEJ010000003">
    <property type="protein sequence ID" value="MBB6179999.1"/>
    <property type="molecule type" value="Genomic_DNA"/>
</dbReference>
<name>A0A7W9YXU7_9HYPH</name>
<evidence type="ECO:0000256" key="1">
    <source>
        <dbReference type="SAM" id="SignalP"/>
    </source>
</evidence>
<keyword evidence="1" id="KW-0732">Signal</keyword>
<dbReference type="Proteomes" id="UP000535501">
    <property type="component" value="Unassembled WGS sequence"/>
</dbReference>
<dbReference type="AlphaFoldDB" id="A0A7W9YXU7"/>
<sequence length="172" mass="18264">MVSTFIKSAIRFRTWIVNLLFSCCHACAGNPEFAGDPRHRSSSVATVLSRRALPTEYLDAAATGGASRRSGSAGKKGGDMIGFIFSPIGKALAAAVVAAGVVSGAVFYGKSVGRQETAVEALERSVEVLRERNQTDDEVSASDAADLCRSMGLLEQDRLECVRRLVEADPQP</sequence>
<organism evidence="2 3">
    <name type="scientific">Pseudorhizobium flavum</name>
    <dbReference type="NCBI Taxonomy" id="1335061"/>
    <lineage>
        <taxon>Bacteria</taxon>
        <taxon>Pseudomonadati</taxon>
        <taxon>Pseudomonadota</taxon>
        <taxon>Alphaproteobacteria</taxon>
        <taxon>Hyphomicrobiales</taxon>
        <taxon>Rhizobiaceae</taxon>
        <taxon>Rhizobium/Agrobacterium group</taxon>
        <taxon>Pseudorhizobium</taxon>
    </lineage>
</organism>
<proteinExistence type="predicted"/>
<evidence type="ECO:0000313" key="3">
    <source>
        <dbReference type="Proteomes" id="UP000535501"/>
    </source>
</evidence>